<protein>
    <submittedName>
        <fullName evidence="4">Uncharacterized protein</fullName>
    </submittedName>
</protein>
<dbReference type="GO" id="GO:0005737">
    <property type="term" value="C:cytoplasm"/>
    <property type="evidence" value="ECO:0007669"/>
    <property type="project" value="TreeGrafter"/>
</dbReference>
<accession>A0A7S3K4I8</accession>
<feature type="repeat" description="ANK" evidence="3">
    <location>
        <begin position="312"/>
        <end position="344"/>
    </location>
</feature>
<dbReference type="AlphaFoldDB" id="A0A7S3K4I8"/>
<keyword evidence="1" id="KW-0677">Repeat</keyword>
<evidence type="ECO:0000256" key="1">
    <source>
        <dbReference type="ARBA" id="ARBA00022737"/>
    </source>
</evidence>
<sequence length="987" mass="103435">MPSVGLLSNKEVDVWGDLALCVAEEKSVEVIKKEDEKWEDVLDNEDKAISKNVQYEDYDTVYACVSKRKKKVFCSLSRNNGDTALIAAARRGATEAVRALLGAGAQVNAISRKGESALEAATQAKELGAAAALVRAKAQINASDDSLLRVATLAGDHALVQALLASGAPPLLNSNQSNEEIILLEDDEEIGATSCLLLAVRHPNPAILDAYIRYFREANKRTQLDAAHGARRITALMVAAANGIRDDARACRKLLEAGADFAARDANGRAPLHRAAAADARSAIEALAQAAKSRCESDGQYRAFIDARELGTLRSPLHCAAVACSAGAVAALLAAGADATGRDANDDIPLEVVPTADNISENMQNKRNATLLELQIFARAVADGDLALCLQLAQRGNWPIDFFLDDTSLIAAARRGDIDSALILLGDQGKAKVDARNASGESALAVAAEKGHLSVCMVLLQAGATPGLELSDAGAQLLLQACRSRDAQLVAKLLEVDKQAPAPRTNHITNKGNKPITNQIPKKLSKSALRRALHAAASVADDECVAALLRSAPTRDLCAASPPRPDERPDEKDDDCVYLTQFPIAGDDREPALLAACRANATKCVVLLTRDRGALRTALDDERRCALHHAAATDRASLVEKLCGEDASLVSCRDFRGATPLHAAASAGAGAAIGALLRHGADATLADAKKRTPRDVAVLRNRPSAAAQLDAFSSAIDDGDFDECARLANSGNWPIDWRSSNTGDTALVAAARRGAPDAVSRLLACGASVDATAKTDQGQNDLTPLAAAALASHLDVCAALLAAGASPTELPDRGANLLIAAVVANEPELVDALLAKGASAAAVKINASDNNDTADEDRGSAFLVAVEVGSPKIVRSFIKMASDLNIDFPHGSKHTTAIHAAAARGRAEIVKLLIDAGAKINPIDAEGRSPLHHAAQGDYDEVLRSLVKHKGNIRQVDKRGHTPLAVAQHAGSKSAEATLLMAESLIR</sequence>
<dbReference type="SMART" id="SM00248">
    <property type="entry name" value="ANK"/>
    <property type="match status" value="19"/>
</dbReference>
<reference evidence="4" key="1">
    <citation type="submission" date="2021-01" db="EMBL/GenBank/DDBJ databases">
        <authorList>
            <person name="Corre E."/>
            <person name="Pelletier E."/>
            <person name="Niang G."/>
            <person name="Scheremetjew M."/>
            <person name="Finn R."/>
            <person name="Kale V."/>
            <person name="Holt S."/>
            <person name="Cochrane G."/>
            <person name="Meng A."/>
            <person name="Brown T."/>
            <person name="Cohen L."/>
        </authorList>
    </citation>
    <scope>NUCLEOTIDE SEQUENCE</scope>
    <source>
        <strain evidence="4">CCMP1510</strain>
    </source>
</reference>
<dbReference type="PANTHER" id="PTHR24198">
    <property type="entry name" value="ANKYRIN REPEAT AND PROTEIN KINASE DOMAIN-CONTAINING PROTEIN"/>
    <property type="match status" value="1"/>
</dbReference>
<dbReference type="InterPro" id="IPR002110">
    <property type="entry name" value="Ankyrin_rpt"/>
</dbReference>
<feature type="repeat" description="ANK" evidence="3">
    <location>
        <begin position="656"/>
        <end position="688"/>
    </location>
</feature>
<evidence type="ECO:0000256" key="3">
    <source>
        <dbReference type="PROSITE-ProRule" id="PRU00023"/>
    </source>
</evidence>
<dbReference type="SUPFAM" id="SSF48403">
    <property type="entry name" value="Ankyrin repeat"/>
    <property type="match status" value="3"/>
</dbReference>
<evidence type="ECO:0000256" key="2">
    <source>
        <dbReference type="ARBA" id="ARBA00023043"/>
    </source>
</evidence>
<proteinExistence type="predicted"/>
<dbReference type="Pfam" id="PF12796">
    <property type="entry name" value="Ank_2"/>
    <property type="match status" value="4"/>
</dbReference>
<feature type="repeat" description="ANK" evidence="3">
    <location>
        <begin position="439"/>
        <end position="471"/>
    </location>
</feature>
<dbReference type="PROSITE" id="PS50297">
    <property type="entry name" value="ANK_REP_REGION"/>
    <property type="match status" value="6"/>
</dbReference>
<feature type="repeat" description="ANK" evidence="3">
    <location>
        <begin position="742"/>
        <end position="774"/>
    </location>
</feature>
<evidence type="ECO:0000313" key="4">
    <source>
        <dbReference type="EMBL" id="CAE0374580.1"/>
    </source>
</evidence>
<dbReference type="Pfam" id="PF00023">
    <property type="entry name" value="Ank"/>
    <property type="match status" value="3"/>
</dbReference>
<feature type="repeat" description="ANK" evidence="3">
    <location>
        <begin position="893"/>
        <end position="925"/>
    </location>
</feature>
<dbReference type="Gene3D" id="1.25.40.20">
    <property type="entry name" value="Ankyrin repeat-containing domain"/>
    <property type="match status" value="6"/>
</dbReference>
<feature type="repeat" description="ANK" evidence="3">
    <location>
        <begin position="231"/>
        <end position="266"/>
    </location>
</feature>
<gene>
    <name evidence="4" type="ORF">ALAG00032_LOCUS15384</name>
</gene>
<keyword evidence="2 3" id="KW-0040">ANK repeat</keyword>
<dbReference type="EMBL" id="HBIJ01023337">
    <property type="protein sequence ID" value="CAE0374580.1"/>
    <property type="molecule type" value="Transcribed_RNA"/>
</dbReference>
<feature type="repeat" description="ANK" evidence="3">
    <location>
        <begin position="80"/>
        <end position="112"/>
    </location>
</feature>
<name>A0A7S3K4I8_9STRA</name>
<dbReference type="PROSITE" id="PS50088">
    <property type="entry name" value="ANK_REPEAT"/>
    <property type="match status" value="8"/>
</dbReference>
<organism evidence="4">
    <name type="scientific">Aureoumbra lagunensis</name>
    <dbReference type="NCBI Taxonomy" id="44058"/>
    <lineage>
        <taxon>Eukaryota</taxon>
        <taxon>Sar</taxon>
        <taxon>Stramenopiles</taxon>
        <taxon>Ochrophyta</taxon>
        <taxon>Pelagophyceae</taxon>
        <taxon>Pelagomonadales</taxon>
        <taxon>Aureoumbra</taxon>
    </lineage>
</organism>
<dbReference type="InterPro" id="IPR036770">
    <property type="entry name" value="Ankyrin_rpt-contain_sf"/>
</dbReference>
<dbReference type="PANTHER" id="PTHR24198:SF165">
    <property type="entry name" value="ANKYRIN REPEAT-CONTAINING PROTEIN-RELATED"/>
    <property type="match status" value="1"/>
</dbReference>
<feature type="repeat" description="ANK" evidence="3">
    <location>
        <begin position="926"/>
        <end position="958"/>
    </location>
</feature>